<evidence type="ECO:0000313" key="2">
    <source>
        <dbReference type="Proteomes" id="UP001234297"/>
    </source>
</evidence>
<dbReference type="EMBL" id="CM056811">
    <property type="protein sequence ID" value="KAJ8634964.1"/>
    <property type="molecule type" value="Genomic_DNA"/>
</dbReference>
<reference evidence="1 2" key="1">
    <citation type="journal article" date="2022" name="Hortic Res">
        <title>A haplotype resolved chromosomal level avocado genome allows analysis of novel avocado genes.</title>
        <authorList>
            <person name="Nath O."/>
            <person name="Fletcher S.J."/>
            <person name="Hayward A."/>
            <person name="Shaw L.M."/>
            <person name="Masouleh A.K."/>
            <person name="Furtado A."/>
            <person name="Henry R.J."/>
            <person name="Mitter N."/>
        </authorList>
    </citation>
    <scope>NUCLEOTIDE SEQUENCE [LARGE SCALE GENOMIC DNA]</scope>
    <source>
        <strain evidence="2">cv. Hass</strain>
    </source>
</reference>
<protein>
    <submittedName>
        <fullName evidence="1">Uncharacterized protein</fullName>
    </submittedName>
</protein>
<gene>
    <name evidence="1" type="ORF">MRB53_009231</name>
</gene>
<evidence type="ECO:0000313" key="1">
    <source>
        <dbReference type="EMBL" id="KAJ8634964.1"/>
    </source>
</evidence>
<accession>A0ACC2LPI1</accession>
<organism evidence="1 2">
    <name type="scientific">Persea americana</name>
    <name type="common">Avocado</name>
    <dbReference type="NCBI Taxonomy" id="3435"/>
    <lineage>
        <taxon>Eukaryota</taxon>
        <taxon>Viridiplantae</taxon>
        <taxon>Streptophyta</taxon>
        <taxon>Embryophyta</taxon>
        <taxon>Tracheophyta</taxon>
        <taxon>Spermatophyta</taxon>
        <taxon>Magnoliopsida</taxon>
        <taxon>Magnoliidae</taxon>
        <taxon>Laurales</taxon>
        <taxon>Lauraceae</taxon>
        <taxon>Persea</taxon>
    </lineage>
</organism>
<proteinExistence type="predicted"/>
<keyword evidence="2" id="KW-1185">Reference proteome</keyword>
<sequence length="135" mass="15685">MDCNRDHINAFDFLDRIWKLGEFVGLPNQSASWAFYRRFLLFAIELLLSVLRLRFFQVSDLKKKKQKHTYARQVMEMLVCYATDADSGSKPPTFDTNLIDPTRLPDLDPDTDHYPNLPQSSQGPLSCNKSHLPFF</sequence>
<name>A0ACC2LPI1_PERAE</name>
<dbReference type="Proteomes" id="UP001234297">
    <property type="component" value="Chromosome 3"/>
</dbReference>
<comment type="caution">
    <text evidence="1">The sequence shown here is derived from an EMBL/GenBank/DDBJ whole genome shotgun (WGS) entry which is preliminary data.</text>
</comment>